<dbReference type="Gene3D" id="2.60.310.20">
    <property type="match status" value="1"/>
</dbReference>
<evidence type="ECO:0000256" key="6">
    <source>
        <dbReference type="ARBA" id="ARBA00023008"/>
    </source>
</evidence>
<organism evidence="14 15">
    <name type="scientific">Sphaerobolus stellatus (strain SS14)</name>
    <dbReference type="NCBI Taxonomy" id="990650"/>
    <lineage>
        <taxon>Eukaryota</taxon>
        <taxon>Fungi</taxon>
        <taxon>Dikarya</taxon>
        <taxon>Basidiomycota</taxon>
        <taxon>Agaricomycotina</taxon>
        <taxon>Agaricomycetes</taxon>
        <taxon>Phallomycetidae</taxon>
        <taxon>Geastrales</taxon>
        <taxon>Sphaerobolaceae</taxon>
        <taxon>Sphaerobolus</taxon>
    </lineage>
</organism>
<dbReference type="GO" id="GO:0004503">
    <property type="term" value="F:tyrosinase activity"/>
    <property type="evidence" value="ECO:0007669"/>
    <property type="project" value="UniProtKB-EC"/>
</dbReference>
<gene>
    <name evidence="14" type="ORF">M422DRAFT_249772</name>
</gene>
<evidence type="ECO:0000256" key="10">
    <source>
        <dbReference type="ARBA" id="ARBA00048881"/>
    </source>
</evidence>
<comment type="similarity">
    <text evidence="2">Belongs to the tyrosinase family.</text>
</comment>
<dbReference type="FunFam" id="1.10.1280.10:FF:000021">
    <property type="entry name" value="Tyrosinase"/>
    <property type="match status" value="1"/>
</dbReference>
<dbReference type="InterPro" id="IPR041640">
    <property type="entry name" value="Tyrosinase_C"/>
</dbReference>
<comment type="catalytic activity">
    <reaction evidence="10">
        <text>L-tyrosine + O2 = L-dopaquinone + H2O</text>
        <dbReference type="Rhea" id="RHEA:18117"/>
        <dbReference type="ChEBI" id="CHEBI:15377"/>
        <dbReference type="ChEBI" id="CHEBI:15379"/>
        <dbReference type="ChEBI" id="CHEBI:57924"/>
        <dbReference type="ChEBI" id="CHEBI:58315"/>
        <dbReference type="EC" id="1.14.18.1"/>
    </reaction>
</comment>
<dbReference type="PANTHER" id="PTHR11474">
    <property type="entry name" value="TYROSINASE FAMILY MEMBER"/>
    <property type="match status" value="1"/>
</dbReference>
<reference evidence="14 15" key="1">
    <citation type="submission" date="2014-06" db="EMBL/GenBank/DDBJ databases">
        <title>Evolutionary Origins and Diversification of the Mycorrhizal Mutualists.</title>
        <authorList>
            <consortium name="DOE Joint Genome Institute"/>
            <consortium name="Mycorrhizal Genomics Consortium"/>
            <person name="Kohler A."/>
            <person name="Kuo A."/>
            <person name="Nagy L.G."/>
            <person name="Floudas D."/>
            <person name="Copeland A."/>
            <person name="Barry K.W."/>
            <person name="Cichocki N."/>
            <person name="Veneault-Fourrey C."/>
            <person name="LaButti K."/>
            <person name="Lindquist E.A."/>
            <person name="Lipzen A."/>
            <person name="Lundell T."/>
            <person name="Morin E."/>
            <person name="Murat C."/>
            <person name="Riley R."/>
            <person name="Ohm R."/>
            <person name="Sun H."/>
            <person name="Tunlid A."/>
            <person name="Henrissat B."/>
            <person name="Grigoriev I.V."/>
            <person name="Hibbett D.S."/>
            <person name="Martin F."/>
        </authorList>
    </citation>
    <scope>NUCLEOTIDE SEQUENCE [LARGE SCALE GENOMIC DNA]</scope>
    <source>
        <strain evidence="14 15">SS14</strain>
    </source>
</reference>
<evidence type="ECO:0000256" key="8">
    <source>
        <dbReference type="ARBA" id="ARBA00023101"/>
    </source>
</evidence>
<dbReference type="Proteomes" id="UP000054279">
    <property type="component" value="Unassembled WGS sequence"/>
</dbReference>
<evidence type="ECO:0000313" key="15">
    <source>
        <dbReference type="Proteomes" id="UP000054279"/>
    </source>
</evidence>
<evidence type="ECO:0000256" key="3">
    <source>
        <dbReference type="ARBA" id="ARBA00011906"/>
    </source>
</evidence>
<evidence type="ECO:0000256" key="5">
    <source>
        <dbReference type="ARBA" id="ARBA00023002"/>
    </source>
</evidence>
<dbReference type="Pfam" id="PF18132">
    <property type="entry name" value="Tyrosinase_C"/>
    <property type="match status" value="1"/>
</dbReference>
<keyword evidence="6" id="KW-0186">Copper</keyword>
<evidence type="ECO:0000256" key="9">
    <source>
        <dbReference type="ARBA" id="ARBA00048233"/>
    </source>
</evidence>
<dbReference type="InterPro" id="IPR002227">
    <property type="entry name" value="Tyrosinase_Cu-bd"/>
</dbReference>
<dbReference type="SUPFAM" id="SSF48056">
    <property type="entry name" value="Di-copper centre-containing domain"/>
    <property type="match status" value="1"/>
</dbReference>
<keyword evidence="7" id="KW-0503">Monooxygenase</keyword>
<keyword evidence="5" id="KW-0560">Oxidoreductase</keyword>
<feature type="domain" description="Tyrosinase copper-binding" evidence="12">
    <location>
        <begin position="82"/>
        <end position="99"/>
    </location>
</feature>
<protein>
    <recommendedName>
        <fullName evidence="3">tyrosinase</fullName>
        <ecNumber evidence="3">1.14.18.1</ecNumber>
    </recommendedName>
</protein>
<evidence type="ECO:0000259" key="13">
    <source>
        <dbReference type="PROSITE" id="PS00498"/>
    </source>
</evidence>
<keyword evidence="4" id="KW-0479">Metal-binding</keyword>
<dbReference type="Pfam" id="PF00264">
    <property type="entry name" value="Tyrosinase"/>
    <property type="match status" value="1"/>
</dbReference>
<name>A0A0C9W3M0_SPHS4</name>
<evidence type="ECO:0000256" key="2">
    <source>
        <dbReference type="ARBA" id="ARBA00009928"/>
    </source>
</evidence>
<dbReference type="GO" id="GO:0042438">
    <property type="term" value="P:melanin biosynthetic process"/>
    <property type="evidence" value="ECO:0007669"/>
    <property type="project" value="UniProtKB-KW"/>
</dbReference>
<evidence type="ECO:0000256" key="11">
    <source>
        <dbReference type="SAM" id="MobiDB-lite"/>
    </source>
</evidence>
<dbReference type="Gene3D" id="1.10.1280.10">
    <property type="entry name" value="Di-copper center containing domain from catechol oxidase"/>
    <property type="match status" value="1"/>
</dbReference>
<evidence type="ECO:0000259" key="12">
    <source>
        <dbReference type="PROSITE" id="PS00497"/>
    </source>
</evidence>
<dbReference type="InterPro" id="IPR016216">
    <property type="entry name" value="Monophenol_mOase_fun"/>
</dbReference>
<dbReference type="PANTHER" id="PTHR11474:SF76">
    <property type="entry name" value="SHKT DOMAIN-CONTAINING PROTEIN"/>
    <property type="match status" value="1"/>
</dbReference>
<comment type="catalytic activity">
    <reaction evidence="9">
        <text>2 L-dopa + O2 = 2 L-dopaquinone + 2 H2O</text>
        <dbReference type="Rhea" id="RHEA:34287"/>
        <dbReference type="ChEBI" id="CHEBI:15377"/>
        <dbReference type="ChEBI" id="CHEBI:15379"/>
        <dbReference type="ChEBI" id="CHEBI:57504"/>
        <dbReference type="ChEBI" id="CHEBI:57924"/>
        <dbReference type="EC" id="1.14.18.1"/>
    </reaction>
</comment>
<feature type="domain" description="Tyrosinase copper-binding" evidence="13">
    <location>
        <begin position="274"/>
        <end position="285"/>
    </location>
</feature>
<proteinExistence type="inferred from homology"/>
<keyword evidence="15" id="KW-1185">Reference proteome</keyword>
<feature type="region of interest" description="Disordered" evidence="11">
    <location>
        <begin position="589"/>
        <end position="611"/>
    </location>
</feature>
<dbReference type="PROSITE" id="PS00497">
    <property type="entry name" value="TYROSINASE_1"/>
    <property type="match status" value="1"/>
</dbReference>
<dbReference type="OrthoDB" id="6132182at2759"/>
<dbReference type="InterPro" id="IPR050316">
    <property type="entry name" value="Tyrosinase/Hemocyanin"/>
</dbReference>
<comment type="cofactor">
    <cofactor evidence="1">
        <name>Cu(2+)</name>
        <dbReference type="ChEBI" id="CHEBI:29036"/>
    </cofactor>
</comment>
<dbReference type="HOGENOM" id="CLU_013691_3_1_1"/>
<dbReference type="EC" id="1.14.18.1" evidence="3"/>
<dbReference type="InterPro" id="IPR008922">
    <property type="entry name" value="Di-copper_centre_dom_sf"/>
</dbReference>
<dbReference type="PRINTS" id="PR00092">
    <property type="entry name" value="TYROSINASE"/>
</dbReference>
<keyword evidence="8" id="KW-0470">Melanin biosynthesis</keyword>
<dbReference type="EMBL" id="KN837106">
    <property type="protein sequence ID" value="KIJ46617.1"/>
    <property type="molecule type" value="Genomic_DNA"/>
</dbReference>
<dbReference type="PIRSF" id="PIRSF000340">
    <property type="entry name" value="MPO_fungal"/>
    <property type="match status" value="1"/>
</dbReference>
<dbReference type="AlphaFoldDB" id="A0A0C9W3M0"/>
<accession>A0A0C9W3M0</accession>
<evidence type="ECO:0000256" key="1">
    <source>
        <dbReference type="ARBA" id="ARBA00001973"/>
    </source>
</evidence>
<evidence type="ECO:0000256" key="7">
    <source>
        <dbReference type="ARBA" id="ARBA00023033"/>
    </source>
</evidence>
<dbReference type="GO" id="GO:0046872">
    <property type="term" value="F:metal ion binding"/>
    <property type="evidence" value="ECO:0007669"/>
    <property type="project" value="UniProtKB-KW"/>
</dbReference>
<evidence type="ECO:0000256" key="4">
    <source>
        <dbReference type="ARBA" id="ARBA00022723"/>
    </source>
</evidence>
<evidence type="ECO:0000313" key="14">
    <source>
        <dbReference type="EMBL" id="KIJ46617.1"/>
    </source>
</evidence>
<dbReference type="PROSITE" id="PS00498">
    <property type="entry name" value="TYROSINASE_2"/>
    <property type="match status" value="1"/>
</dbReference>
<sequence>MSHFVITGSGTPANRLEINDLIKDDKSFSLYIQALADMSSRTQNDVTSFFQVGGIHGLPFIPWDDATGNSLAPNQWGGYCTHGSVLFPTWHRPYVMLYEQILNQSAQKIAATYTTDTASWQQAATNLRQPYWDWAKNAVPPPEVISLAQVTITTPTGRKAVTNPLIRYKFHPIDPSFPDPYSQWPTTLRQPNSTDPNAKDNVTRLTSVLRSAQRDITTKTYNLLSRVTTWPAFSNHNPGDGGSSSNSLEAIHDGIHVDVGGNGQMSDPSVAAFDPIFFLHHANVDRMVSLWSALNPGVWVTSSDEDDGTFTIPPDDPVDASTPLTPFWNAQTTFWASADVTDTSELGYTYPEFNGLDMTNTTAVQQAIAQAVNRLYGSGSRRASVPRQFLAMPAAAVKEGAKATAAAIVPSDPVTAAGASLPSGATTRSIGVTSASQPEAFLAVHHNTPAPPEGNIWDWSARIEFKKYELGSSFTVLIFLGQVPENPEDWRIAPNCVGAHHAFVNRLPDQCANCQNQLNIITEGFVHLNEGIAEFSGLGSFEPDVIHPYLEKEMHWRVQKTDGSPAQLESLEVTVIATPLSLPPGSAFPVAGEPTRHPRITHGRPGGARQV</sequence>